<dbReference type="RefSeq" id="XP_026627064.1">
    <property type="nucleotide sequence ID" value="XM_026765930.1"/>
</dbReference>
<proteinExistence type="predicted"/>
<evidence type="ECO:0000313" key="2">
    <source>
        <dbReference type="Proteomes" id="UP000253729"/>
    </source>
</evidence>
<keyword evidence="2" id="KW-1185">Reference proteome</keyword>
<dbReference type="EMBL" id="KZ852044">
    <property type="protein sequence ID" value="RDH34042.1"/>
    <property type="molecule type" value="Genomic_DNA"/>
</dbReference>
<protein>
    <submittedName>
        <fullName evidence="1">Uncharacterized protein</fullName>
    </submittedName>
</protein>
<sequence length="80" mass="8953">MTPPKCGWIILPAVHSSCPSLLERYGYISVIQIDQYCDPLVFTDGLFLPVKLKAGRDFTPARFQYGTSDVVSRLACFPLK</sequence>
<reference evidence="1 2" key="1">
    <citation type="submission" date="2018-07" db="EMBL/GenBank/DDBJ databases">
        <title>The genomes of Aspergillus section Nigri reveals drivers in fungal speciation.</title>
        <authorList>
            <consortium name="DOE Joint Genome Institute"/>
            <person name="Vesth T.C."/>
            <person name="Nybo J."/>
            <person name="Theobald S."/>
            <person name="Brandl J."/>
            <person name="Frisvad J.C."/>
            <person name="Nielsen K.F."/>
            <person name="Lyhne E.K."/>
            <person name="Kogle M.E."/>
            <person name="Kuo A."/>
            <person name="Riley R."/>
            <person name="Clum A."/>
            <person name="Nolan M."/>
            <person name="Lipzen A."/>
            <person name="Salamov A."/>
            <person name="Henrissat B."/>
            <person name="Wiebenga A."/>
            <person name="De vries R.P."/>
            <person name="Grigoriev I.V."/>
            <person name="Mortensen U.H."/>
            <person name="Andersen M.R."/>
            <person name="Baker S.E."/>
        </authorList>
    </citation>
    <scope>NUCLEOTIDE SEQUENCE [LARGE SCALE GENOMIC DNA]</scope>
    <source>
        <strain evidence="1 2">CBS 139.54b</strain>
    </source>
</reference>
<organism evidence="1 2">
    <name type="scientific">Aspergillus welwitschiae</name>
    <dbReference type="NCBI Taxonomy" id="1341132"/>
    <lineage>
        <taxon>Eukaryota</taxon>
        <taxon>Fungi</taxon>
        <taxon>Dikarya</taxon>
        <taxon>Ascomycota</taxon>
        <taxon>Pezizomycotina</taxon>
        <taxon>Eurotiomycetes</taxon>
        <taxon>Eurotiomycetidae</taxon>
        <taxon>Eurotiales</taxon>
        <taxon>Aspergillaceae</taxon>
        <taxon>Aspergillus</taxon>
        <taxon>Aspergillus subgen. Circumdati</taxon>
    </lineage>
</organism>
<name>A0A3F3Q558_9EURO</name>
<accession>A0A3F3Q558</accession>
<dbReference type="Proteomes" id="UP000253729">
    <property type="component" value="Unassembled WGS sequence"/>
</dbReference>
<dbReference type="GeneID" id="38134286"/>
<dbReference type="AlphaFoldDB" id="A0A3F3Q558"/>
<evidence type="ECO:0000313" key="1">
    <source>
        <dbReference type="EMBL" id="RDH34042.1"/>
    </source>
</evidence>
<gene>
    <name evidence="1" type="ORF">BDQ94DRAFT_141941</name>
</gene>